<proteinExistence type="predicted"/>
<name>A0A0D0KL15_AGRTU</name>
<dbReference type="Proteomes" id="UP000035017">
    <property type="component" value="Unassembled WGS sequence"/>
</dbReference>
<sequence length="238" mass="24734">MPVTYSSSIGSHLSILSGDPDAEQPLEIFEQSISTDAAMGQLSSQINENVGLSATADTTALGTNTTAQLTGLVTATAGSCVTSTHANIEAYAAAHSDGDFALATTYIDVVFDGSGSYLSISGIVSRTEVEIDTTTSSSYSRFSFVVTDFTGSVEHSDADESDLVIPGSGESPGPADDNLAFFGHDVDDDPVGLDGNMTFFDFTVTAYGENTTVGLVIDSLVMEHTMSNVILLILLEIG</sequence>
<evidence type="ECO:0000313" key="1">
    <source>
        <dbReference type="EMBL" id="KIP97645.1"/>
    </source>
</evidence>
<gene>
    <name evidence="1" type="ORF">RU07_23870</name>
</gene>
<evidence type="ECO:0000313" key="2">
    <source>
        <dbReference type="Proteomes" id="UP000035017"/>
    </source>
</evidence>
<accession>A0A0D0KL15</accession>
<dbReference type="AlphaFoldDB" id="A0A0D0KL15"/>
<dbReference type="EMBL" id="JXQV01000054">
    <property type="protein sequence ID" value="KIP97645.1"/>
    <property type="molecule type" value="Genomic_DNA"/>
</dbReference>
<reference evidence="1 2" key="1">
    <citation type="submission" date="2014-12" db="EMBL/GenBank/DDBJ databases">
        <title>16Stimator: statistical estimation of ribosomal gene copy numbers from draft genome assemblies.</title>
        <authorList>
            <person name="Perisin M.A."/>
            <person name="Vetter M."/>
            <person name="Gilbert J.A."/>
            <person name="Bergelson J."/>
        </authorList>
    </citation>
    <scope>NUCLEOTIDE SEQUENCE [LARGE SCALE GENOMIC DNA]</scope>
    <source>
        <strain evidence="1 2">MEJ076</strain>
    </source>
</reference>
<comment type="caution">
    <text evidence="1">The sequence shown here is derived from an EMBL/GenBank/DDBJ whole genome shotgun (WGS) entry which is preliminary data.</text>
</comment>
<organism evidence="1 2">
    <name type="scientific">Agrobacterium tumefaciens</name>
    <dbReference type="NCBI Taxonomy" id="358"/>
    <lineage>
        <taxon>Bacteria</taxon>
        <taxon>Pseudomonadati</taxon>
        <taxon>Pseudomonadota</taxon>
        <taxon>Alphaproteobacteria</taxon>
        <taxon>Hyphomicrobiales</taxon>
        <taxon>Rhizobiaceae</taxon>
        <taxon>Rhizobium/Agrobacterium group</taxon>
        <taxon>Agrobacterium</taxon>
        <taxon>Agrobacterium tumefaciens complex</taxon>
    </lineage>
</organism>
<protein>
    <submittedName>
        <fullName evidence="1">Uncharacterized protein</fullName>
    </submittedName>
</protein>